<dbReference type="InterPro" id="IPR052646">
    <property type="entry name" value="Peroxisomal_PEX28-32"/>
</dbReference>
<dbReference type="AlphaFoldDB" id="A0A5M6C680"/>
<dbReference type="Proteomes" id="UP000322225">
    <property type="component" value="Chromosome 3"/>
</dbReference>
<feature type="compositionally biased region" description="Low complexity" evidence="5">
    <location>
        <begin position="488"/>
        <end position="503"/>
    </location>
</feature>
<dbReference type="GO" id="GO:0012505">
    <property type="term" value="C:endomembrane system"/>
    <property type="evidence" value="ECO:0007669"/>
    <property type="project" value="UniProtKB-SubCell"/>
</dbReference>
<feature type="transmembrane region" description="Helical" evidence="6">
    <location>
        <begin position="74"/>
        <end position="99"/>
    </location>
</feature>
<keyword evidence="4 6" id="KW-0472">Membrane</keyword>
<evidence type="ECO:0000256" key="3">
    <source>
        <dbReference type="ARBA" id="ARBA00022989"/>
    </source>
</evidence>
<evidence type="ECO:0000256" key="5">
    <source>
        <dbReference type="SAM" id="MobiDB-lite"/>
    </source>
</evidence>
<keyword evidence="3 6" id="KW-1133">Transmembrane helix</keyword>
<proteinExistence type="predicted"/>
<accession>A0A5M6C680</accession>
<evidence type="ECO:0000256" key="4">
    <source>
        <dbReference type="ARBA" id="ARBA00023136"/>
    </source>
</evidence>
<reference evidence="7" key="2">
    <citation type="submission" date="2024-01" db="EMBL/GenBank/DDBJ databases">
        <title>Comparative genomics of Cryptococcus and Kwoniella reveals pathogenesis evolution and contrasting modes of karyotype evolution via chromosome fusion or intercentromeric recombination.</title>
        <authorList>
            <person name="Coelho M.A."/>
            <person name="David-Palma M."/>
            <person name="Shea T."/>
            <person name="Bowers K."/>
            <person name="McGinley-Smith S."/>
            <person name="Mohammad A.W."/>
            <person name="Gnirke A."/>
            <person name="Yurkov A.M."/>
            <person name="Nowrousian M."/>
            <person name="Sun S."/>
            <person name="Cuomo C.A."/>
            <person name="Heitman J."/>
        </authorList>
    </citation>
    <scope>NUCLEOTIDE SEQUENCE</scope>
    <source>
        <strain evidence="7">CBS 12478</strain>
    </source>
</reference>
<dbReference type="SMART" id="SM00693">
    <property type="entry name" value="DysFN"/>
    <property type="match status" value="1"/>
</dbReference>
<evidence type="ECO:0000256" key="2">
    <source>
        <dbReference type="ARBA" id="ARBA00022692"/>
    </source>
</evidence>
<evidence type="ECO:0000313" key="7">
    <source>
        <dbReference type="EMBL" id="WWD17326.1"/>
    </source>
</evidence>
<name>A0A5M6C680_9TREE</name>
<feature type="region of interest" description="Disordered" evidence="5">
    <location>
        <begin position="266"/>
        <end position="293"/>
    </location>
</feature>
<dbReference type="PANTHER" id="PTHR31679">
    <property type="entry name" value="PEROXISOMAL MEMBRANE PROTEIN PEX30-RELATED"/>
    <property type="match status" value="1"/>
</dbReference>
<dbReference type="EMBL" id="CP144053">
    <property type="protein sequence ID" value="WWD17326.1"/>
    <property type="molecule type" value="Genomic_DNA"/>
</dbReference>
<sequence length="702" mass="75934">MAPTVPTTTGGGQPTPDPHGAQLLQSHDLVASLPTPYLRLLILFARPIAYFKSALEVLAWKNGRRVESWLVVGVWWAVCLGSGPAFRWLLPPLLFLPLLPLSKLRLKSSTKEPPRNTPTDPSTPESLLRTLADLNAIYALLPPSPFPTTLSIYNRFSQLGVIRLVRGLVVLWGTWLVLGHFIGFRTLLALIGSIILLFPSPPLAHFLNLLSKSLLARRLLALAFLFTFGSPPETSYRFSLHFSLWGWLKSKWTASRRPSLAFAFRPKMSQSQPPPSGSALVTDDDDRSDAEGGVDKVDNPIYFRFEIHENQRWWMGLDWTSALLPQERPSWCDSHLLPVSPPQAFSLPAPVSIVIPTATMKDRYARIMRTATWKWLDDDWSIVRAGPGLGNTATAALPPSPTVSTAEGGEGDSGFSVHPSTSARPSSFISTNSVVGSSPPRSTLPLEDQHNPSQSPNLGMGAGVRAQSIAEQAFTKGLERLKARTVSAATSASTSISAASAGSPVKKSGEWQRGRTGSQASEDAHLDELNQATGATGVGAAPTEIIAEKDDVTDGDGWVYGDNKWENMGPRGGLGKFTRRRRWQRRAICIETIRRLKPTDDPPLIIPPSEPGSGVNAPKPQPEALASSPLKSKPAPAISNTHTQVEGRSSLEGKEKTTMIPDNTVKSAFSASVGNGSSTATGQSRDDMLRMRLKKAMGSVGA</sequence>
<feature type="compositionally biased region" description="Polar residues" evidence="5">
    <location>
        <begin position="668"/>
        <end position="683"/>
    </location>
</feature>
<dbReference type="KEGG" id="ksn:43586413"/>
<dbReference type="Pfam" id="PF06398">
    <property type="entry name" value="Pex24p"/>
    <property type="match status" value="2"/>
</dbReference>
<dbReference type="GO" id="GO:0007031">
    <property type="term" value="P:peroxisome organization"/>
    <property type="evidence" value="ECO:0007669"/>
    <property type="project" value="UniProtKB-ARBA"/>
</dbReference>
<evidence type="ECO:0000313" key="8">
    <source>
        <dbReference type="Proteomes" id="UP000322225"/>
    </source>
</evidence>
<protein>
    <submittedName>
        <fullName evidence="7">Uncharacterized protein</fullName>
    </submittedName>
</protein>
<reference evidence="7" key="1">
    <citation type="submission" date="2017-08" db="EMBL/GenBank/DDBJ databases">
        <authorList>
            <person name="Cuomo C."/>
            <person name="Billmyre B."/>
            <person name="Heitman J."/>
        </authorList>
    </citation>
    <scope>NUCLEOTIDE SEQUENCE</scope>
    <source>
        <strain evidence="7">CBS 12478</strain>
    </source>
</reference>
<feature type="region of interest" description="Disordered" evidence="5">
    <location>
        <begin position="1"/>
        <end position="21"/>
    </location>
</feature>
<feature type="region of interest" description="Disordered" evidence="5">
    <location>
        <begin position="668"/>
        <end position="687"/>
    </location>
</feature>
<feature type="transmembrane region" description="Helical" evidence="6">
    <location>
        <begin position="188"/>
        <end position="210"/>
    </location>
</feature>
<dbReference type="GeneID" id="43586413"/>
<gene>
    <name evidence="7" type="ORF">CI109_101766</name>
</gene>
<evidence type="ECO:0000256" key="1">
    <source>
        <dbReference type="ARBA" id="ARBA00004127"/>
    </source>
</evidence>
<evidence type="ECO:0000256" key="6">
    <source>
        <dbReference type="SAM" id="Phobius"/>
    </source>
</evidence>
<dbReference type="OrthoDB" id="5586090at2759"/>
<dbReference type="InterPro" id="IPR006614">
    <property type="entry name" value="Peroxin/Ferlin"/>
</dbReference>
<organism evidence="7 8">
    <name type="scientific">Kwoniella shandongensis</name>
    <dbReference type="NCBI Taxonomy" id="1734106"/>
    <lineage>
        <taxon>Eukaryota</taxon>
        <taxon>Fungi</taxon>
        <taxon>Dikarya</taxon>
        <taxon>Basidiomycota</taxon>
        <taxon>Agaricomycotina</taxon>
        <taxon>Tremellomycetes</taxon>
        <taxon>Tremellales</taxon>
        <taxon>Cryptococcaceae</taxon>
        <taxon>Kwoniella</taxon>
    </lineage>
</organism>
<feature type="region of interest" description="Disordered" evidence="5">
    <location>
        <begin position="488"/>
        <end position="522"/>
    </location>
</feature>
<keyword evidence="2 6" id="KW-0812">Transmembrane</keyword>
<keyword evidence="8" id="KW-1185">Reference proteome</keyword>
<dbReference type="RefSeq" id="XP_031863239.1">
    <property type="nucleotide sequence ID" value="XM_032002302.1"/>
</dbReference>
<feature type="transmembrane region" description="Helical" evidence="6">
    <location>
        <begin position="164"/>
        <end position="182"/>
    </location>
</feature>
<comment type="subcellular location">
    <subcellularLocation>
        <location evidence="1">Endomembrane system</location>
        <topology evidence="1">Multi-pass membrane protein</topology>
    </subcellularLocation>
</comment>
<dbReference type="InterPro" id="IPR010482">
    <property type="entry name" value="TECPR1-like_DysF"/>
</dbReference>
<feature type="compositionally biased region" description="Polar residues" evidence="5">
    <location>
        <begin position="418"/>
        <end position="441"/>
    </location>
</feature>
<feature type="region of interest" description="Disordered" evidence="5">
    <location>
        <begin position="598"/>
        <end position="662"/>
    </location>
</feature>
<dbReference type="GO" id="GO:0005778">
    <property type="term" value="C:peroxisomal membrane"/>
    <property type="evidence" value="ECO:0007669"/>
    <property type="project" value="TreeGrafter"/>
</dbReference>
<dbReference type="PANTHER" id="PTHR31679:SF2">
    <property type="entry name" value="PEROXISOMAL MEMBRANE PROTEIN PEX30-RELATED"/>
    <property type="match status" value="1"/>
</dbReference>
<feature type="compositionally biased region" description="Polar residues" evidence="5">
    <location>
        <begin position="638"/>
        <end position="647"/>
    </location>
</feature>
<feature type="region of interest" description="Disordered" evidence="5">
    <location>
        <begin position="390"/>
        <end position="461"/>
    </location>
</feature>